<evidence type="ECO:0000313" key="3">
    <source>
        <dbReference type="Proteomes" id="UP000316292"/>
    </source>
</evidence>
<evidence type="ECO:0000313" key="2">
    <source>
        <dbReference type="EMBL" id="TMQ49119.1"/>
    </source>
</evidence>
<protein>
    <recommendedName>
        <fullName evidence="1">DUF5683 domain-containing protein</fullName>
    </recommendedName>
</protein>
<organism evidence="2 3">
    <name type="scientific">Eiseniibacteriota bacterium</name>
    <dbReference type="NCBI Taxonomy" id="2212470"/>
    <lineage>
        <taxon>Bacteria</taxon>
        <taxon>Candidatus Eiseniibacteriota</taxon>
    </lineage>
</organism>
<accession>A0A538SCM8</accession>
<name>A0A538SCM8_UNCEI</name>
<proteinExistence type="predicted"/>
<gene>
    <name evidence="2" type="ORF">E6K71_05795</name>
</gene>
<dbReference type="InterPro" id="IPR043738">
    <property type="entry name" value="DUF5683"/>
</dbReference>
<feature type="domain" description="DUF5683" evidence="1">
    <location>
        <begin position="1"/>
        <end position="96"/>
    </location>
</feature>
<reference evidence="2 3" key="1">
    <citation type="journal article" date="2019" name="Nat. Microbiol.">
        <title>Mediterranean grassland soil C-N compound turnover is dependent on rainfall and depth, and is mediated by genomically divergent microorganisms.</title>
        <authorList>
            <person name="Diamond S."/>
            <person name="Andeer P.F."/>
            <person name="Li Z."/>
            <person name="Crits-Christoph A."/>
            <person name="Burstein D."/>
            <person name="Anantharaman K."/>
            <person name="Lane K.R."/>
            <person name="Thomas B.C."/>
            <person name="Pan C."/>
            <person name="Northen T.R."/>
            <person name="Banfield J.F."/>
        </authorList>
    </citation>
    <scope>NUCLEOTIDE SEQUENCE [LARGE SCALE GENOMIC DNA]</scope>
    <source>
        <strain evidence="2">WS_1</strain>
    </source>
</reference>
<dbReference type="Proteomes" id="UP000316292">
    <property type="component" value="Unassembled WGS sequence"/>
</dbReference>
<dbReference type="EMBL" id="VBOR01000061">
    <property type="protein sequence ID" value="TMQ49119.1"/>
    <property type="molecule type" value="Genomic_DNA"/>
</dbReference>
<sequence length="120" mass="13551">MYNHKFLKAGMVVAGEGFLGYKAWQELQRENDAVSRLDAVGQAGFRPGDPEYTDALLDVEIHKNRKINWIWWGLAAHLVSMVDAYVDAHLASFEADFGPPESAVDLGERPRLTLAFRTRF</sequence>
<comment type="caution">
    <text evidence="2">The sequence shown here is derived from an EMBL/GenBank/DDBJ whole genome shotgun (WGS) entry which is preliminary data.</text>
</comment>
<dbReference type="Pfam" id="PF18935">
    <property type="entry name" value="DUF5683"/>
    <property type="match status" value="1"/>
</dbReference>
<dbReference type="AlphaFoldDB" id="A0A538SCM8"/>
<evidence type="ECO:0000259" key="1">
    <source>
        <dbReference type="Pfam" id="PF18935"/>
    </source>
</evidence>